<dbReference type="AlphaFoldDB" id="A0A323VF97"/>
<accession>A0A323VF97</accession>
<comment type="caution">
    <text evidence="1">The sequence shown here is derived from an EMBL/GenBank/DDBJ whole genome shotgun (WGS) entry which is preliminary data.</text>
</comment>
<protein>
    <submittedName>
        <fullName evidence="1">Uncharacterized protein</fullName>
    </submittedName>
</protein>
<gene>
    <name evidence="1" type="ORF">DMO24_02960</name>
</gene>
<evidence type="ECO:0000313" key="1">
    <source>
        <dbReference type="EMBL" id="PZA22840.1"/>
    </source>
</evidence>
<evidence type="ECO:0000313" key="2">
    <source>
        <dbReference type="Proteomes" id="UP000247602"/>
    </source>
</evidence>
<dbReference type="Proteomes" id="UP000247602">
    <property type="component" value="Unassembled WGS sequence"/>
</dbReference>
<dbReference type="EMBL" id="QKNV01000018">
    <property type="protein sequence ID" value="PZA22840.1"/>
    <property type="molecule type" value="Genomic_DNA"/>
</dbReference>
<proteinExistence type="predicted"/>
<organism evidence="1 2">
    <name type="scientific">Modestobacter versicolor</name>
    <dbReference type="NCBI Taxonomy" id="429133"/>
    <lineage>
        <taxon>Bacteria</taxon>
        <taxon>Bacillati</taxon>
        <taxon>Actinomycetota</taxon>
        <taxon>Actinomycetes</taxon>
        <taxon>Geodermatophilales</taxon>
        <taxon>Geodermatophilaceae</taxon>
        <taxon>Modestobacter</taxon>
    </lineage>
</organism>
<sequence>MASGVLLTTPETVTPIVTLPRLLDIDALARIADLLAAPPIERPCRSFLTEEYTRAAPGMGVI</sequence>
<name>A0A323VF97_9ACTN</name>
<keyword evidence="2" id="KW-1185">Reference proteome</keyword>
<reference evidence="1 2" key="1">
    <citation type="submission" date="2018-06" db="EMBL/GenBank/DDBJ databases">
        <title>Draft genome sequence of Modestobacter versicolor CP153-2.</title>
        <authorList>
            <person name="Gundlapally S.R."/>
        </authorList>
    </citation>
    <scope>NUCLEOTIDE SEQUENCE [LARGE SCALE GENOMIC DNA]</scope>
    <source>
        <strain evidence="1 2">CP153-2</strain>
    </source>
</reference>